<reference evidence="1" key="1">
    <citation type="submission" date="2020-08" db="EMBL/GenBank/DDBJ databases">
        <title>Genome public.</title>
        <authorList>
            <person name="Liu C."/>
            <person name="Sun Q."/>
        </authorList>
    </citation>
    <scope>NUCLEOTIDE SEQUENCE</scope>
    <source>
        <strain evidence="1">NSJ-12</strain>
    </source>
</reference>
<dbReference type="AlphaFoldDB" id="A0A926EHZ3"/>
<dbReference type="Pfam" id="PF13376">
    <property type="entry name" value="OmdA"/>
    <property type="match status" value="1"/>
</dbReference>
<organism evidence="1 2">
    <name type="scientific">Zhenhengia yiwuensis</name>
    <dbReference type="NCBI Taxonomy" id="2763666"/>
    <lineage>
        <taxon>Bacteria</taxon>
        <taxon>Bacillati</taxon>
        <taxon>Bacillota</taxon>
        <taxon>Clostridia</taxon>
        <taxon>Lachnospirales</taxon>
        <taxon>Lachnospiraceae</taxon>
        <taxon>Zhenhengia</taxon>
    </lineage>
</organism>
<dbReference type="Proteomes" id="UP000655830">
    <property type="component" value="Unassembled WGS sequence"/>
</dbReference>
<sequence>MNRFEEEDDGLPLGLTMQLAEDVDAMSYFATLPKVQQEHLIQYIKEASTGDEAKRRIDEVVEICHNRQSFY</sequence>
<proteinExistence type="predicted"/>
<evidence type="ECO:0000313" key="1">
    <source>
        <dbReference type="EMBL" id="MBC8580618.1"/>
    </source>
</evidence>
<name>A0A926EHZ3_9FIRM</name>
<gene>
    <name evidence="1" type="ORF">H8718_13930</name>
</gene>
<comment type="caution">
    <text evidence="1">The sequence shown here is derived from an EMBL/GenBank/DDBJ whole genome shotgun (WGS) entry which is preliminary data.</text>
</comment>
<dbReference type="RefSeq" id="WP_249333349.1">
    <property type="nucleotide sequence ID" value="NZ_JACRSY010000024.1"/>
</dbReference>
<accession>A0A926EHZ3</accession>
<evidence type="ECO:0000313" key="2">
    <source>
        <dbReference type="Proteomes" id="UP000655830"/>
    </source>
</evidence>
<keyword evidence="2" id="KW-1185">Reference proteome</keyword>
<protein>
    <submittedName>
        <fullName evidence="1">YdeI/OmpD-associated family protein</fullName>
    </submittedName>
</protein>
<dbReference type="EMBL" id="JACRSY010000024">
    <property type="protein sequence ID" value="MBC8580618.1"/>
    <property type="molecule type" value="Genomic_DNA"/>
</dbReference>